<keyword evidence="2" id="KW-1185">Reference proteome</keyword>
<proteinExistence type="predicted"/>
<organism evidence="1 2">
    <name type="scientific">Hyalomma asiaticum</name>
    <name type="common">Tick</name>
    <dbReference type="NCBI Taxonomy" id="266040"/>
    <lineage>
        <taxon>Eukaryota</taxon>
        <taxon>Metazoa</taxon>
        <taxon>Ecdysozoa</taxon>
        <taxon>Arthropoda</taxon>
        <taxon>Chelicerata</taxon>
        <taxon>Arachnida</taxon>
        <taxon>Acari</taxon>
        <taxon>Parasitiformes</taxon>
        <taxon>Ixodida</taxon>
        <taxon>Ixodoidea</taxon>
        <taxon>Ixodidae</taxon>
        <taxon>Hyalomminae</taxon>
        <taxon>Hyalomma</taxon>
    </lineage>
</organism>
<name>A0ACB7RMQ0_HYAAI</name>
<evidence type="ECO:0000313" key="1">
    <source>
        <dbReference type="EMBL" id="KAH6923465.1"/>
    </source>
</evidence>
<protein>
    <submittedName>
        <fullName evidence="1">Uncharacterized protein</fullName>
    </submittedName>
</protein>
<evidence type="ECO:0000313" key="2">
    <source>
        <dbReference type="Proteomes" id="UP000821845"/>
    </source>
</evidence>
<sequence>MACATPQYTLVGFIDDLDWKPVHFVEPLPQDKQCSVCGLVRNRATHLPCGHVVCHYCYAQCRVADGRACPIDGASFTDVLWKDLPVQDLLKMDVKCWNQEHGCTHVMAASEVTKHFHQECEYHCARCPRCSAKVLCRDMCEHLRASCQALGAPEATRSEEQLSEAARTEMDERRPRSSARTGS</sequence>
<dbReference type="Proteomes" id="UP000821845">
    <property type="component" value="Chromosome 8"/>
</dbReference>
<reference evidence="1" key="1">
    <citation type="submission" date="2020-05" db="EMBL/GenBank/DDBJ databases">
        <title>Large-scale comparative analyses of tick genomes elucidate their genetic diversity and vector capacities.</title>
        <authorList>
            <person name="Jia N."/>
            <person name="Wang J."/>
            <person name="Shi W."/>
            <person name="Du L."/>
            <person name="Sun Y."/>
            <person name="Zhan W."/>
            <person name="Jiang J."/>
            <person name="Wang Q."/>
            <person name="Zhang B."/>
            <person name="Ji P."/>
            <person name="Sakyi L.B."/>
            <person name="Cui X."/>
            <person name="Yuan T."/>
            <person name="Jiang B."/>
            <person name="Yang W."/>
            <person name="Lam T.T.-Y."/>
            <person name="Chang Q."/>
            <person name="Ding S."/>
            <person name="Wang X."/>
            <person name="Zhu J."/>
            <person name="Ruan X."/>
            <person name="Zhao L."/>
            <person name="Wei J."/>
            <person name="Que T."/>
            <person name="Du C."/>
            <person name="Cheng J."/>
            <person name="Dai P."/>
            <person name="Han X."/>
            <person name="Huang E."/>
            <person name="Gao Y."/>
            <person name="Liu J."/>
            <person name="Shao H."/>
            <person name="Ye R."/>
            <person name="Li L."/>
            <person name="Wei W."/>
            <person name="Wang X."/>
            <person name="Wang C."/>
            <person name="Yang T."/>
            <person name="Huo Q."/>
            <person name="Li W."/>
            <person name="Guo W."/>
            <person name="Chen H."/>
            <person name="Zhou L."/>
            <person name="Ni X."/>
            <person name="Tian J."/>
            <person name="Zhou Y."/>
            <person name="Sheng Y."/>
            <person name="Liu T."/>
            <person name="Pan Y."/>
            <person name="Xia L."/>
            <person name="Li J."/>
            <person name="Zhao F."/>
            <person name="Cao W."/>
        </authorList>
    </citation>
    <scope>NUCLEOTIDE SEQUENCE</scope>
    <source>
        <strain evidence="1">Hyas-2018</strain>
    </source>
</reference>
<dbReference type="EMBL" id="CM023488">
    <property type="protein sequence ID" value="KAH6923465.1"/>
    <property type="molecule type" value="Genomic_DNA"/>
</dbReference>
<comment type="caution">
    <text evidence="1">The sequence shown here is derived from an EMBL/GenBank/DDBJ whole genome shotgun (WGS) entry which is preliminary data.</text>
</comment>
<accession>A0ACB7RMQ0</accession>
<gene>
    <name evidence="1" type="ORF">HPB50_001286</name>
</gene>